<feature type="domain" description="PucR C-terminal helix-turn-helix" evidence="3">
    <location>
        <begin position="445"/>
        <end position="503"/>
    </location>
</feature>
<accession>A0A5S5D1D6</accession>
<sequence length="511" mass="52803">MTLTVARLLADRRLGLTLVGGAAGADRPITWAHAIELEDPTPWLSGGELVMTTGLRLPGEPDAQRAYLRRLGAKGATALALDTGTVHSAVPEALRLEGDALGLPVLAVAGEVPFIAIGRAVADALAAADVTAAKRVADQQHRLARAALGGGIPAVVDALAGALEADVVVLDAHDAVLASASRDREDASRAARDLLARRRSRRRAASGVHADADGHLTSQVLGVAGVGRGEVLVGTRDALHATQRLLVNHAVSLIAIELEKPAAVLTVERRLRSAVLRALLSGVLGSDLTQLRYFGLDPDAPVVALAVVDAGPLLPAEELLDDVLAATGLPYLATSADGALIVLLPAEAADRTPEQVCAELRRGLGRPLGGGLGSAAALGEAGTSRQQALAAARAGRGGGRELLRFAELSTYDLLLGGQSREALAAVASAALGPLESYDAARNGELVRSLEAFLSHNGQWEAAAAAIEVHRHTMRNRMAKVAALLGRDVESAHVRAELWLAVKARELVQLGG</sequence>
<evidence type="ECO:0000313" key="5">
    <source>
        <dbReference type="EMBL" id="TYP88592.1"/>
    </source>
</evidence>
<comment type="similarity">
    <text evidence="1">Belongs to the CdaR family.</text>
</comment>
<dbReference type="Proteomes" id="UP000322499">
    <property type="component" value="Unassembled WGS sequence"/>
</dbReference>
<reference evidence="5 6" key="1">
    <citation type="submission" date="2019-07" db="EMBL/GenBank/DDBJ databases">
        <title>Genomic Encyclopedia of Archaeal and Bacterial Type Strains, Phase II (KMG-II): from individual species to whole genera.</title>
        <authorList>
            <person name="Goeker M."/>
        </authorList>
    </citation>
    <scope>NUCLEOTIDE SEQUENCE [LARGE SCALE GENOMIC DNA]</scope>
    <source>
        <strain evidence="5 6">DSM 46842</strain>
    </source>
</reference>
<dbReference type="InterPro" id="IPR042070">
    <property type="entry name" value="PucR_C-HTH_sf"/>
</dbReference>
<organism evidence="5 6">
    <name type="scientific">Blastococcus xanthinilyticus</name>
    <dbReference type="NCBI Taxonomy" id="1564164"/>
    <lineage>
        <taxon>Bacteria</taxon>
        <taxon>Bacillati</taxon>
        <taxon>Actinomycetota</taxon>
        <taxon>Actinomycetes</taxon>
        <taxon>Geodermatophilales</taxon>
        <taxon>Geodermatophilaceae</taxon>
        <taxon>Blastococcus</taxon>
    </lineage>
</organism>
<evidence type="ECO:0000259" key="3">
    <source>
        <dbReference type="Pfam" id="PF13556"/>
    </source>
</evidence>
<dbReference type="Pfam" id="PF07905">
    <property type="entry name" value="PucR"/>
    <property type="match status" value="1"/>
</dbReference>
<dbReference type="Pfam" id="PF13556">
    <property type="entry name" value="HTH_30"/>
    <property type="match status" value="1"/>
</dbReference>
<feature type="domain" description="CdaR GGDEF-like" evidence="4">
    <location>
        <begin position="289"/>
        <end position="394"/>
    </location>
</feature>
<dbReference type="Pfam" id="PF17853">
    <property type="entry name" value="GGDEF_2"/>
    <property type="match status" value="1"/>
</dbReference>
<keyword evidence="6" id="KW-1185">Reference proteome</keyword>
<protein>
    <submittedName>
        <fullName evidence="5">Purine catabolism regulator</fullName>
    </submittedName>
</protein>
<name>A0A5S5D1D6_9ACTN</name>
<dbReference type="EMBL" id="VNHW01000004">
    <property type="protein sequence ID" value="TYP88592.1"/>
    <property type="molecule type" value="Genomic_DNA"/>
</dbReference>
<dbReference type="PANTHER" id="PTHR33744">
    <property type="entry name" value="CARBOHYDRATE DIACID REGULATOR"/>
    <property type="match status" value="1"/>
</dbReference>
<dbReference type="Gene3D" id="1.10.10.2840">
    <property type="entry name" value="PucR C-terminal helix-turn-helix domain"/>
    <property type="match status" value="1"/>
</dbReference>
<comment type="caution">
    <text evidence="5">The sequence shown here is derived from an EMBL/GenBank/DDBJ whole genome shotgun (WGS) entry which is preliminary data.</text>
</comment>
<evidence type="ECO:0000313" key="6">
    <source>
        <dbReference type="Proteomes" id="UP000322499"/>
    </source>
</evidence>
<dbReference type="InterPro" id="IPR025736">
    <property type="entry name" value="PucR_C-HTH_dom"/>
</dbReference>
<feature type="domain" description="Purine catabolism PurC-like" evidence="2">
    <location>
        <begin position="9"/>
        <end position="125"/>
    </location>
</feature>
<gene>
    <name evidence="5" type="ORF">BD833_104300</name>
</gene>
<dbReference type="RefSeq" id="WP_166532703.1">
    <property type="nucleotide sequence ID" value="NZ_VNHW01000004.1"/>
</dbReference>
<evidence type="ECO:0000259" key="2">
    <source>
        <dbReference type="Pfam" id="PF07905"/>
    </source>
</evidence>
<dbReference type="AlphaFoldDB" id="A0A5S5D1D6"/>
<proteinExistence type="inferred from homology"/>
<dbReference type="PANTHER" id="PTHR33744:SF1">
    <property type="entry name" value="DNA-BINDING TRANSCRIPTIONAL ACTIVATOR ADER"/>
    <property type="match status" value="1"/>
</dbReference>
<evidence type="ECO:0000259" key="4">
    <source>
        <dbReference type="Pfam" id="PF17853"/>
    </source>
</evidence>
<dbReference type="InterPro" id="IPR051448">
    <property type="entry name" value="CdaR-like_regulators"/>
</dbReference>
<dbReference type="InterPro" id="IPR012914">
    <property type="entry name" value="PucR_dom"/>
</dbReference>
<evidence type="ECO:0000256" key="1">
    <source>
        <dbReference type="ARBA" id="ARBA00006754"/>
    </source>
</evidence>
<dbReference type="InterPro" id="IPR041522">
    <property type="entry name" value="CdaR_GGDEF"/>
</dbReference>